<protein>
    <submittedName>
        <fullName evidence="1">Uncharacterized protein</fullName>
    </submittedName>
</protein>
<accession>A0A3B8DJ56</accession>
<dbReference type="Proteomes" id="UP000269143">
    <property type="component" value="Segment"/>
</dbReference>
<gene>
    <name evidence="1" type="ORF">CPT_Stubb_125</name>
</gene>
<keyword evidence="2" id="KW-1185">Reference proteome</keyword>
<organism evidence="1 2">
    <name type="scientific">Proteus phage Stubb</name>
    <dbReference type="NCBI Taxonomy" id="2315597"/>
    <lineage>
        <taxon>Viruses</taxon>
        <taxon>Duplodnaviria</taxon>
        <taxon>Heunggongvirae</taxon>
        <taxon>Uroviricota</taxon>
        <taxon>Caudoviricetes</taxon>
        <taxon>Demerecviridae</taxon>
        <taxon>Novosibvirus</taxon>
        <taxon>Novosibvirus stubb</taxon>
    </lineage>
</organism>
<reference evidence="2" key="1">
    <citation type="submission" date="2018-09" db="EMBL/GenBank/DDBJ databases">
        <title>Complete genome of Proteus mirabilis phage Stubb.</title>
        <authorList>
            <person name="Bourgeois T.A."/>
            <person name="Lessor L."/>
            <person name="O'Leary C.J."/>
            <person name="Liu M."/>
        </authorList>
    </citation>
    <scope>NUCLEOTIDE SEQUENCE [LARGE SCALE GENOMIC DNA]</scope>
</reference>
<sequence length="34" mass="3586">MSIAFFTAKASGGTSARVPLILLLQLLVSNKQIP</sequence>
<evidence type="ECO:0000313" key="2">
    <source>
        <dbReference type="Proteomes" id="UP000269143"/>
    </source>
</evidence>
<dbReference type="EMBL" id="MH830339">
    <property type="protein sequence ID" value="AYJ73241.1"/>
    <property type="molecule type" value="Genomic_DNA"/>
</dbReference>
<name>A0A3B8DJ56_9CAUD</name>
<evidence type="ECO:0000313" key="1">
    <source>
        <dbReference type="EMBL" id="AYJ73241.1"/>
    </source>
</evidence>
<proteinExistence type="predicted"/>